<keyword evidence="9" id="KW-1185">Reference proteome</keyword>
<dbReference type="CDD" id="cd07185">
    <property type="entry name" value="OmpA_C-like"/>
    <property type="match status" value="1"/>
</dbReference>
<evidence type="ECO:0000259" key="7">
    <source>
        <dbReference type="PROSITE" id="PS51123"/>
    </source>
</evidence>
<dbReference type="AlphaFoldDB" id="C5BUC7"/>
<evidence type="ECO:0000256" key="2">
    <source>
        <dbReference type="ARBA" id="ARBA00023136"/>
    </source>
</evidence>
<gene>
    <name evidence="8" type="ordered locus">TERTU_4071</name>
</gene>
<dbReference type="InterPro" id="IPR006664">
    <property type="entry name" value="OMP_bac"/>
</dbReference>
<dbReference type="eggNOG" id="COG2885">
    <property type="taxonomic scope" value="Bacteria"/>
</dbReference>
<dbReference type="PROSITE" id="PS51257">
    <property type="entry name" value="PROKAR_LIPOPROTEIN"/>
    <property type="match status" value="1"/>
</dbReference>
<dbReference type="RefSeq" id="WP_015817350.1">
    <property type="nucleotide sequence ID" value="NC_012997.1"/>
</dbReference>
<evidence type="ECO:0000256" key="1">
    <source>
        <dbReference type="ARBA" id="ARBA00004442"/>
    </source>
</evidence>
<dbReference type="Pfam" id="PF00691">
    <property type="entry name" value="OmpA"/>
    <property type="match status" value="1"/>
</dbReference>
<evidence type="ECO:0000256" key="5">
    <source>
        <dbReference type="SAM" id="Coils"/>
    </source>
</evidence>
<comment type="subcellular location">
    <subcellularLocation>
        <location evidence="1">Cell outer membrane</location>
    </subcellularLocation>
</comment>
<dbReference type="PRINTS" id="PR01021">
    <property type="entry name" value="OMPADOMAIN"/>
</dbReference>
<dbReference type="InterPro" id="IPR036737">
    <property type="entry name" value="OmpA-like_sf"/>
</dbReference>
<keyword evidence="2 4" id="KW-0472">Membrane</keyword>
<organism evidence="8 9">
    <name type="scientific">Teredinibacter turnerae (strain ATCC 39867 / T7901)</name>
    <dbReference type="NCBI Taxonomy" id="377629"/>
    <lineage>
        <taxon>Bacteria</taxon>
        <taxon>Pseudomonadati</taxon>
        <taxon>Pseudomonadota</taxon>
        <taxon>Gammaproteobacteria</taxon>
        <taxon>Cellvibrionales</taxon>
        <taxon>Cellvibrionaceae</taxon>
        <taxon>Teredinibacter</taxon>
    </lineage>
</organism>
<dbReference type="PROSITE" id="PS51123">
    <property type="entry name" value="OMPA_2"/>
    <property type="match status" value="1"/>
</dbReference>
<dbReference type="SUPFAM" id="SSF103088">
    <property type="entry name" value="OmpA-like"/>
    <property type="match status" value="1"/>
</dbReference>
<dbReference type="Gene3D" id="3.30.1330.60">
    <property type="entry name" value="OmpA-like domain"/>
    <property type="match status" value="1"/>
</dbReference>
<keyword evidence="5" id="KW-0175">Coiled coil</keyword>
<keyword evidence="3" id="KW-0998">Cell outer membrane</keyword>
<protein>
    <submittedName>
        <fullName evidence="8">OmpA/MotB domain protein</fullName>
    </submittedName>
</protein>
<name>C5BUC7_TERTT</name>
<dbReference type="EMBL" id="CP001614">
    <property type="protein sequence ID" value="ACR11238.1"/>
    <property type="molecule type" value="Genomic_DNA"/>
</dbReference>
<evidence type="ECO:0000256" key="4">
    <source>
        <dbReference type="PROSITE-ProRule" id="PRU00473"/>
    </source>
</evidence>
<dbReference type="Pfam" id="PF14346">
    <property type="entry name" value="DUF4398"/>
    <property type="match status" value="1"/>
</dbReference>
<dbReference type="InterPro" id="IPR006665">
    <property type="entry name" value="OmpA-like"/>
</dbReference>
<feature type="coiled-coil region" evidence="5">
    <location>
        <begin position="119"/>
        <end position="160"/>
    </location>
</feature>
<dbReference type="HOGENOM" id="CLU_016890_14_2_6"/>
<proteinExistence type="predicted"/>
<reference evidence="8 9" key="1">
    <citation type="journal article" date="2009" name="PLoS ONE">
        <title>The complete genome of Teredinibacter turnerae T7901: an intracellular endosymbiont of marine wood-boring bivalves (shipworms).</title>
        <authorList>
            <person name="Yang J.C."/>
            <person name="Madupu R."/>
            <person name="Durkin A.S."/>
            <person name="Ekborg N.A."/>
            <person name="Pedamallu C.S."/>
            <person name="Hostetler J.B."/>
            <person name="Radune D."/>
            <person name="Toms B.S."/>
            <person name="Henrissat B."/>
            <person name="Coutinho P.M."/>
            <person name="Schwarz S."/>
            <person name="Field L."/>
            <person name="Trindade-Silva A.E."/>
            <person name="Soares C.A.G."/>
            <person name="Elshahawi S."/>
            <person name="Hanora A."/>
            <person name="Schmidt E.W."/>
            <person name="Haygood M.G."/>
            <person name="Posfai J."/>
            <person name="Benner J."/>
            <person name="Madinger C."/>
            <person name="Nove J."/>
            <person name="Anton B."/>
            <person name="Chaudhary K."/>
            <person name="Foster J."/>
            <person name="Holman A."/>
            <person name="Kumar S."/>
            <person name="Lessard P.A."/>
            <person name="Luyten Y.A."/>
            <person name="Slatko B."/>
            <person name="Wood N."/>
            <person name="Wu B."/>
            <person name="Teplitski M."/>
            <person name="Mougous J.D."/>
            <person name="Ward N."/>
            <person name="Eisen J.A."/>
            <person name="Badger J.H."/>
            <person name="Distel D.L."/>
        </authorList>
    </citation>
    <scope>NUCLEOTIDE SEQUENCE [LARGE SCALE GENOMIC DNA]</scope>
    <source>
        <strain evidence="9">ATCC 39867 / T7901</strain>
    </source>
</reference>
<sequence>MKYAMKKMTLATASASMILLAGCATTHEPSNELTELQTRYNSVVSSQNLEEYAPVAFDEAGKSIARLETLENDGADDYELEHQQYLAERKLDTAIELAKHNRSQEYIDDADVRRKDLMLQARERDLTQAEREAAFMKSRAEAAEQRAEMAVARANSMEEKASQMASKLESVTTKLDKRGLVITMGDILFATDESEVKPGAVRTLEKVSDLLAEYPDREILVEGFTDSTGAADYNKNLSERRAEAVVKQLVDNGLAEDRLSAKGYGEEYPVASNDTAAGRQQNRRVELVVANKDDKAVDDRVAQR</sequence>
<dbReference type="PANTHER" id="PTHR30329:SF21">
    <property type="entry name" value="LIPOPROTEIN YIAD-RELATED"/>
    <property type="match status" value="1"/>
</dbReference>
<accession>C5BUC7</accession>
<keyword evidence="6" id="KW-0732">Signal</keyword>
<dbReference type="InterPro" id="IPR025511">
    <property type="entry name" value="DUF4398"/>
</dbReference>
<dbReference type="PANTHER" id="PTHR30329">
    <property type="entry name" value="STATOR ELEMENT OF FLAGELLAR MOTOR COMPLEX"/>
    <property type="match status" value="1"/>
</dbReference>
<feature type="domain" description="OmpA-like" evidence="7">
    <location>
        <begin position="176"/>
        <end position="293"/>
    </location>
</feature>
<evidence type="ECO:0000256" key="3">
    <source>
        <dbReference type="ARBA" id="ARBA00023237"/>
    </source>
</evidence>
<evidence type="ECO:0000256" key="6">
    <source>
        <dbReference type="SAM" id="SignalP"/>
    </source>
</evidence>
<dbReference type="OrthoDB" id="9782229at2"/>
<dbReference type="GO" id="GO:0009279">
    <property type="term" value="C:cell outer membrane"/>
    <property type="evidence" value="ECO:0007669"/>
    <property type="project" value="UniProtKB-SubCell"/>
</dbReference>
<dbReference type="Proteomes" id="UP000009080">
    <property type="component" value="Chromosome"/>
</dbReference>
<feature type="chain" id="PRO_5005668083" evidence="6">
    <location>
        <begin position="22"/>
        <end position="304"/>
    </location>
</feature>
<dbReference type="PRINTS" id="PR01023">
    <property type="entry name" value="NAFLGMOTY"/>
</dbReference>
<feature type="signal peptide" evidence="6">
    <location>
        <begin position="1"/>
        <end position="21"/>
    </location>
</feature>
<evidence type="ECO:0000313" key="9">
    <source>
        <dbReference type="Proteomes" id="UP000009080"/>
    </source>
</evidence>
<dbReference type="KEGG" id="ttu:TERTU_4071"/>
<dbReference type="InterPro" id="IPR050330">
    <property type="entry name" value="Bact_OuterMem_StrucFunc"/>
</dbReference>
<evidence type="ECO:0000313" key="8">
    <source>
        <dbReference type="EMBL" id="ACR11238.1"/>
    </source>
</evidence>
<dbReference type="STRING" id="377629.TERTU_4071"/>